<organism evidence="1 2">
    <name type="scientific">Pyropia yezoensis</name>
    <name type="common">Susabi-nori</name>
    <name type="synonym">Porphyra yezoensis</name>
    <dbReference type="NCBI Taxonomy" id="2788"/>
    <lineage>
        <taxon>Eukaryota</taxon>
        <taxon>Rhodophyta</taxon>
        <taxon>Bangiophyceae</taxon>
        <taxon>Bangiales</taxon>
        <taxon>Bangiaceae</taxon>
        <taxon>Pyropia</taxon>
    </lineage>
</organism>
<name>A0ACC3C5I6_PYRYE</name>
<keyword evidence="2" id="KW-1185">Reference proteome</keyword>
<proteinExistence type="predicted"/>
<comment type="caution">
    <text evidence="1">The sequence shown here is derived from an EMBL/GenBank/DDBJ whole genome shotgun (WGS) entry which is preliminary data.</text>
</comment>
<sequence>MTTFTLHYRSGWRTAYAHHRAAPGGAWTALPGTRLTRAAATAAATATATATVTATTAAAAAAAPPSAATGNGGGRRTLGPDWHRLDVEVAAAAAASAAAPSSSPTAVAGLELVLTDGAGAWDHPSRACPPHLTAGGAEHYFLPSAGGGGGGGGDSGGGGGGAAEYVLSSGCLAPVVDVATAAASFPGGRGAPGGAPGATTGAAAAGAPTPTVNGHASDSNGSGNGGGGGGGVVGVTTPTLLVTDLDGTLLGDAAAGAAFVSAWRTVHAPAGGVLVYNTGRSVCSVVKLLAAAGPAALETPAAAICAVGSEVHWYHPVLAAAAAAGGGSPAVDGPPGGASPAAMPVRDMEWEATLGVDGWDRTAVMAVAQSVVVDTGLGHWRPDHEQTAYKIVLAVTARAVGAVMDAVRAQLDARGIAVQLICCGEGDWRYLDVASTAAGKWAAMAYVRRRLGEAGVGTFRADQTLVAGDSGNDVAMFAGGSERGVVVGNAQAELLDWLAAERRATGGGVDARVVHADGRCAAGILEGLRRLRMV</sequence>
<evidence type="ECO:0000313" key="2">
    <source>
        <dbReference type="Proteomes" id="UP000798662"/>
    </source>
</evidence>
<dbReference type="Proteomes" id="UP000798662">
    <property type="component" value="Chromosome 2"/>
</dbReference>
<reference evidence="1" key="1">
    <citation type="submission" date="2019-11" db="EMBL/GenBank/DDBJ databases">
        <title>Nori genome reveals adaptations in red seaweeds to the harsh intertidal environment.</title>
        <authorList>
            <person name="Wang D."/>
            <person name="Mao Y."/>
        </authorList>
    </citation>
    <scope>NUCLEOTIDE SEQUENCE</scope>
    <source>
        <tissue evidence="1">Gametophyte</tissue>
    </source>
</reference>
<accession>A0ACC3C5I6</accession>
<evidence type="ECO:0000313" key="1">
    <source>
        <dbReference type="EMBL" id="KAK1865053.1"/>
    </source>
</evidence>
<gene>
    <name evidence="1" type="ORF">I4F81_007588</name>
</gene>
<protein>
    <submittedName>
        <fullName evidence="1">Uncharacterized protein</fullName>
    </submittedName>
</protein>
<dbReference type="EMBL" id="CM020619">
    <property type="protein sequence ID" value="KAK1865053.1"/>
    <property type="molecule type" value="Genomic_DNA"/>
</dbReference>